<sequence length="205" mass="23771">MSEHLSPYIEPKKDFPFLPLEQEQATLDEAITETETAVIDHIKHGQNLYRESIGEIKRYQSEKQIEVDDLTSRAKEAAAKHFYEQHLNLVALYNFWEPSVDLAIKKLSENSRGLYREFVSSLPPDSLDSSAEMVNEICQSYESFSKGSLPKDLSSFLKKYYDPFREVRTRLTQRDSSKRRTQPASKTKNTFSKLWDRIIGESLPN</sequence>
<evidence type="ECO:0000313" key="2">
    <source>
        <dbReference type="Proteomes" id="UP000176413"/>
    </source>
</evidence>
<name>A0A1F6M9W2_9BACT</name>
<dbReference type="AlphaFoldDB" id="A0A1F6M9W2"/>
<proteinExistence type="predicted"/>
<comment type="caution">
    <text evidence="1">The sequence shown here is derived from an EMBL/GenBank/DDBJ whole genome shotgun (WGS) entry which is preliminary data.</text>
</comment>
<dbReference type="Proteomes" id="UP000176413">
    <property type="component" value="Unassembled WGS sequence"/>
</dbReference>
<accession>A0A1F6M9W2</accession>
<organism evidence="1 2">
    <name type="scientific">Candidatus Magasanikbacteria bacterium RIFCSPHIGHO2_02_FULL_45_10</name>
    <dbReference type="NCBI Taxonomy" id="1798679"/>
    <lineage>
        <taxon>Bacteria</taxon>
        <taxon>Candidatus Magasanikiibacteriota</taxon>
    </lineage>
</organism>
<reference evidence="1 2" key="1">
    <citation type="journal article" date="2016" name="Nat. Commun.">
        <title>Thousands of microbial genomes shed light on interconnected biogeochemical processes in an aquifer system.</title>
        <authorList>
            <person name="Anantharaman K."/>
            <person name="Brown C.T."/>
            <person name="Hug L.A."/>
            <person name="Sharon I."/>
            <person name="Castelle C.J."/>
            <person name="Probst A.J."/>
            <person name="Thomas B.C."/>
            <person name="Singh A."/>
            <person name="Wilkins M.J."/>
            <person name="Karaoz U."/>
            <person name="Brodie E.L."/>
            <person name="Williams K.H."/>
            <person name="Hubbard S.S."/>
            <person name="Banfield J.F."/>
        </authorList>
    </citation>
    <scope>NUCLEOTIDE SEQUENCE [LARGE SCALE GENOMIC DNA]</scope>
</reference>
<evidence type="ECO:0000313" key="1">
    <source>
        <dbReference type="EMBL" id="OGH68409.1"/>
    </source>
</evidence>
<gene>
    <name evidence="1" type="ORF">A3D53_03125</name>
</gene>
<dbReference type="EMBL" id="MFQA01000043">
    <property type="protein sequence ID" value="OGH68409.1"/>
    <property type="molecule type" value="Genomic_DNA"/>
</dbReference>
<protein>
    <submittedName>
        <fullName evidence="1">Uncharacterized protein</fullName>
    </submittedName>
</protein>